<dbReference type="EMBL" id="JGZP01000005">
    <property type="protein sequence ID" value="KFJ00022.1"/>
    <property type="molecule type" value="Genomic_DNA"/>
</dbReference>
<protein>
    <submittedName>
        <fullName evidence="4">Putative FHA domain protein</fullName>
    </submittedName>
</protein>
<dbReference type="STRING" id="762211.BSTEL_1072"/>
<evidence type="ECO:0000313" key="5">
    <source>
        <dbReference type="Proteomes" id="UP000029004"/>
    </source>
</evidence>
<dbReference type="Pfam" id="PF00498">
    <property type="entry name" value="FHA"/>
    <property type="match status" value="1"/>
</dbReference>
<dbReference type="OrthoDB" id="277520at2"/>
<gene>
    <name evidence="4" type="ORF">BSTEL_1072</name>
</gene>
<evidence type="ECO:0000313" key="4">
    <source>
        <dbReference type="EMBL" id="KFJ00022.1"/>
    </source>
</evidence>
<sequence>MRKRTTKDRRTGARTLVIRLTRSETLNYAMAEWLRASTVPCLLPFKYESTDKAVLFYYDITGCVTLKSYFRTELVPDQYGRMLYSLADVTDACTAQGIPVGCVQWKPKMVYVSCDTGQVQYVIVPATGLPVLSDGPGTLLSEMGRAKNIRFLSAEDRRLQESVFDYRQRNTVFSAVEYRSFLDMLFPVLAAMAGAEATITEHTSTVARSINMQRGAVLDPVALLAGTASVEDVNRGRSVGQLVMDNVSGASAFVPVAPPASAPPAAVSPWTARPSAAPPLPTRNTQSAAGAPPMRGPVPVPASVPMPVAPPPPARYATSPSSAGFEVTRIRDGQMLTASGTLAGRATIGRSREADLCVEGNGRVSRIHATITAMGDGRFAVTDHNSVNGTYVRGHLLPHGGTDYLSDGETFALAGDEFVIRALR</sequence>
<dbReference type="RefSeq" id="WP_162178970.1">
    <property type="nucleotide sequence ID" value="NZ_JGZP01000005.1"/>
</dbReference>
<evidence type="ECO:0000259" key="3">
    <source>
        <dbReference type="PROSITE" id="PS50006"/>
    </source>
</evidence>
<keyword evidence="1" id="KW-0597">Phosphoprotein</keyword>
<evidence type="ECO:0000256" key="1">
    <source>
        <dbReference type="ARBA" id="ARBA00022553"/>
    </source>
</evidence>
<dbReference type="InterPro" id="IPR000253">
    <property type="entry name" value="FHA_dom"/>
</dbReference>
<evidence type="ECO:0000256" key="2">
    <source>
        <dbReference type="SAM" id="MobiDB-lite"/>
    </source>
</evidence>
<proteinExistence type="predicted"/>
<accession>A0A087DWX1</accession>
<organism evidence="4 5">
    <name type="scientific">Bifidobacterium stellenboschense</name>
    <dbReference type="NCBI Taxonomy" id="762211"/>
    <lineage>
        <taxon>Bacteria</taxon>
        <taxon>Bacillati</taxon>
        <taxon>Actinomycetota</taxon>
        <taxon>Actinomycetes</taxon>
        <taxon>Bifidobacteriales</taxon>
        <taxon>Bifidobacteriaceae</taxon>
        <taxon>Bifidobacterium</taxon>
    </lineage>
</organism>
<dbReference type="PROSITE" id="PS50006">
    <property type="entry name" value="FHA_DOMAIN"/>
    <property type="match status" value="1"/>
</dbReference>
<dbReference type="SMART" id="SM00240">
    <property type="entry name" value="FHA"/>
    <property type="match status" value="1"/>
</dbReference>
<dbReference type="eggNOG" id="COG1716">
    <property type="taxonomic scope" value="Bacteria"/>
</dbReference>
<dbReference type="CDD" id="cd00060">
    <property type="entry name" value="FHA"/>
    <property type="match status" value="1"/>
</dbReference>
<comment type="caution">
    <text evidence="4">The sequence shown here is derived from an EMBL/GenBank/DDBJ whole genome shotgun (WGS) entry which is preliminary data.</text>
</comment>
<dbReference type="Pfam" id="PF19909">
    <property type="entry name" value="DUF6382"/>
    <property type="match status" value="1"/>
</dbReference>
<dbReference type="Gene3D" id="2.60.200.20">
    <property type="match status" value="1"/>
</dbReference>
<dbReference type="InterPro" id="IPR008984">
    <property type="entry name" value="SMAD_FHA_dom_sf"/>
</dbReference>
<dbReference type="AlphaFoldDB" id="A0A087DWX1"/>
<keyword evidence="5" id="KW-1185">Reference proteome</keyword>
<name>A0A087DWX1_9BIFI</name>
<dbReference type="SUPFAM" id="SSF49879">
    <property type="entry name" value="SMAD/FHA domain"/>
    <property type="match status" value="1"/>
</dbReference>
<feature type="domain" description="FHA" evidence="3">
    <location>
        <begin position="346"/>
        <end position="397"/>
    </location>
</feature>
<dbReference type="InterPro" id="IPR045962">
    <property type="entry name" value="DUF6382"/>
</dbReference>
<reference evidence="4 5" key="1">
    <citation type="submission" date="2014-03" db="EMBL/GenBank/DDBJ databases">
        <title>Genomics of Bifidobacteria.</title>
        <authorList>
            <person name="Ventura M."/>
            <person name="Milani C."/>
            <person name="Lugli G.A."/>
        </authorList>
    </citation>
    <scope>NUCLEOTIDE SEQUENCE [LARGE SCALE GENOMIC DNA]</scope>
    <source>
        <strain evidence="4 5">DSM 23968</strain>
    </source>
</reference>
<dbReference type="Proteomes" id="UP000029004">
    <property type="component" value="Unassembled WGS sequence"/>
</dbReference>
<feature type="region of interest" description="Disordered" evidence="2">
    <location>
        <begin position="263"/>
        <end position="298"/>
    </location>
</feature>